<dbReference type="PANTHER" id="PTHR43685:SF2">
    <property type="entry name" value="GLYCOSYLTRANSFERASE 2-LIKE DOMAIN-CONTAINING PROTEIN"/>
    <property type="match status" value="1"/>
</dbReference>
<evidence type="ECO:0000313" key="2">
    <source>
        <dbReference type="EMBL" id="GAA2096628.1"/>
    </source>
</evidence>
<sequence>MTDTLEVLVPFWGDPELLYATVESVKAQTDPRWTMTIVDDCYPDASAARHFAREDDDRITYVRNDTNLGIAGNFERCRQLATGDLVVFLGCDDLLHTSFVARARALMAEHPDAAFLQMGVRVIDESGEDVLPLGDRIKRVLRPRPGPTRVMSGEDLAVSLLRGNWLYWPSLVFRRSRLPESGFRQDLPIILDLALVMDVVRAGGSLVVDSHEAFSYRRHTASLSSSSALDGTRFADDRRYFREISEQLATDGWTRAARAARRRWVSRLHGLALVPDALRSSGRSRSMRLLWTHLTR</sequence>
<keyword evidence="3" id="KW-1185">Reference proteome</keyword>
<dbReference type="RefSeq" id="WP_231249795.1">
    <property type="nucleotide sequence ID" value="NZ_BAAAMQ010000005.1"/>
</dbReference>
<reference evidence="3" key="1">
    <citation type="journal article" date="2019" name="Int. J. Syst. Evol. Microbiol.">
        <title>The Global Catalogue of Microorganisms (GCM) 10K type strain sequencing project: providing services to taxonomists for standard genome sequencing and annotation.</title>
        <authorList>
            <consortium name="The Broad Institute Genomics Platform"/>
            <consortium name="The Broad Institute Genome Sequencing Center for Infectious Disease"/>
            <person name="Wu L."/>
            <person name="Ma J."/>
        </authorList>
    </citation>
    <scope>NUCLEOTIDE SEQUENCE [LARGE SCALE GENOMIC DNA]</scope>
    <source>
        <strain evidence="3">JCM 13813</strain>
    </source>
</reference>
<evidence type="ECO:0000313" key="3">
    <source>
        <dbReference type="Proteomes" id="UP001501161"/>
    </source>
</evidence>
<dbReference type="InterPro" id="IPR050834">
    <property type="entry name" value="Glycosyltransf_2"/>
</dbReference>
<dbReference type="InterPro" id="IPR029044">
    <property type="entry name" value="Nucleotide-diphossugar_trans"/>
</dbReference>
<dbReference type="Proteomes" id="UP001501161">
    <property type="component" value="Unassembled WGS sequence"/>
</dbReference>
<comment type="caution">
    <text evidence="2">The sequence shown here is derived from an EMBL/GenBank/DDBJ whole genome shotgun (WGS) entry which is preliminary data.</text>
</comment>
<dbReference type="Pfam" id="PF00535">
    <property type="entry name" value="Glycos_transf_2"/>
    <property type="match status" value="1"/>
</dbReference>
<dbReference type="SUPFAM" id="SSF53448">
    <property type="entry name" value="Nucleotide-diphospho-sugar transferases"/>
    <property type="match status" value="1"/>
</dbReference>
<dbReference type="InterPro" id="IPR001173">
    <property type="entry name" value="Glyco_trans_2-like"/>
</dbReference>
<name>A0ABP5IB64_9ACTN</name>
<dbReference type="PANTHER" id="PTHR43685">
    <property type="entry name" value="GLYCOSYLTRANSFERASE"/>
    <property type="match status" value="1"/>
</dbReference>
<evidence type="ECO:0000259" key="1">
    <source>
        <dbReference type="Pfam" id="PF00535"/>
    </source>
</evidence>
<dbReference type="EMBL" id="BAAAMQ010000005">
    <property type="protein sequence ID" value="GAA2096628.1"/>
    <property type="molecule type" value="Genomic_DNA"/>
</dbReference>
<gene>
    <name evidence="2" type="ORF">GCM10009726_04660</name>
</gene>
<dbReference type="Gene3D" id="3.90.550.10">
    <property type="entry name" value="Spore Coat Polysaccharide Biosynthesis Protein SpsA, Chain A"/>
    <property type="match status" value="1"/>
</dbReference>
<organism evidence="2 3">
    <name type="scientific">Nocardioides furvisabuli</name>
    <dbReference type="NCBI Taxonomy" id="375542"/>
    <lineage>
        <taxon>Bacteria</taxon>
        <taxon>Bacillati</taxon>
        <taxon>Actinomycetota</taxon>
        <taxon>Actinomycetes</taxon>
        <taxon>Propionibacteriales</taxon>
        <taxon>Nocardioidaceae</taxon>
        <taxon>Nocardioides</taxon>
    </lineage>
</organism>
<accession>A0ABP5IB64</accession>
<proteinExistence type="predicted"/>
<protein>
    <recommendedName>
        <fullName evidence="1">Glycosyltransferase 2-like domain-containing protein</fullName>
    </recommendedName>
</protein>
<feature type="domain" description="Glycosyltransferase 2-like" evidence="1">
    <location>
        <begin position="7"/>
        <end position="134"/>
    </location>
</feature>